<dbReference type="AlphaFoldDB" id="A0AAN9J9U2"/>
<dbReference type="Proteomes" id="UP001359559">
    <property type="component" value="Unassembled WGS sequence"/>
</dbReference>
<organism evidence="1 2">
    <name type="scientific">Clitoria ternatea</name>
    <name type="common">Butterfly pea</name>
    <dbReference type="NCBI Taxonomy" id="43366"/>
    <lineage>
        <taxon>Eukaryota</taxon>
        <taxon>Viridiplantae</taxon>
        <taxon>Streptophyta</taxon>
        <taxon>Embryophyta</taxon>
        <taxon>Tracheophyta</taxon>
        <taxon>Spermatophyta</taxon>
        <taxon>Magnoliopsida</taxon>
        <taxon>eudicotyledons</taxon>
        <taxon>Gunneridae</taxon>
        <taxon>Pentapetalae</taxon>
        <taxon>rosids</taxon>
        <taxon>fabids</taxon>
        <taxon>Fabales</taxon>
        <taxon>Fabaceae</taxon>
        <taxon>Papilionoideae</taxon>
        <taxon>50 kb inversion clade</taxon>
        <taxon>NPAAA clade</taxon>
        <taxon>indigoferoid/millettioid clade</taxon>
        <taxon>Phaseoleae</taxon>
        <taxon>Clitoria</taxon>
    </lineage>
</organism>
<evidence type="ECO:0000313" key="1">
    <source>
        <dbReference type="EMBL" id="KAK7294151.1"/>
    </source>
</evidence>
<reference evidence="1 2" key="1">
    <citation type="submission" date="2024-01" db="EMBL/GenBank/DDBJ databases">
        <title>The genomes of 5 underutilized Papilionoideae crops provide insights into root nodulation and disease resistance.</title>
        <authorList>
            <person name="Yuan L."/>
        </authorList>
    </citation>
    <scope>NUCLEOTIDE SEQUENCE [LARGE SCALE GENOMIC DNA]</scope>
    <source>
        <strain evidence="1">LY-2023</strain>
        <tissue evidence="1">Leaf</tissue>
    </source>
</reference>
<gene>
    <name evidence="1" type="ORF">RJT34_17034</name>
</gene>
<accession>A0AAN9J9U2</accession>
<sequence length="98" mass="11351">MLGEHVVSFLFYWLNLFIMYKLKIYVKILLLDAEMIAVALDEFSKKRLEFYEVVAMPNASDNVGGSRFMRKRHGQRGRHSCKGEVQLPQTYASATYLA</sequence>
<dbReference type="EMBL" id="JAYKXN010000004">
    <property type="protein sequence ID" value="KAK7294151.1"/>
    <property type="molecule type" value="Genomic_DNA"/>
</dbReference>
<comment type="caution">
    <text evidence="1">The sequence shown here is derived from an EMBL/GenBank/DDBJ whole genome shotgun (WGS) entry which is preliminary data.</text>
</comment>
<proteinExistence type="predicted"/>
<evidence type="ECO:0000313" key="2">
    <source>
        <dbReference type="Proteomes" id="UP001359559"/>
    </source>
</evidence>
<name>A0AAN9J9U2_CLITE</name>
<protein>
    <submittedName>
        <fullName evidence="1">Uncharacterized protein</fullName>
    </submittedName>
</protein>
<keyword evidence="2" id="KW-1185">Reference proteome</keyword>